<protein>
    <submittedName>
        <fullName evidence="8">ABC-2 type transport system permease protein</fullName>
    </submittedName>
</protein>
<keyword evidence="2" id="KW-1003">Cell membrane</keyword>
<feature type="domain" description="ABC-2 type transporter transmembrane" evidence="7">
    <location>
        <begin position="20"/>
        <end position="366"/>
    </location>
</feature>
<dbReference type="PANTHER" id="PTHR30294:SF29">
    <property type="entry name" value="MULTIDRUG ABC TRANSPORTER PERMEASE YBHS-RELATED"/>
    <property type="match status" value="1"/>
</dbReference>
<evidence type="ECO:0000313" key="9">
    <source>
        <dbReference type="Proteomes" id="UP000238083"/>
    </source>
</evidence>
<gene>
    <name evidence="8" type="ORF">CLV37_103235</name>
</gene>
<evidence type="ECO:0000259" key="7">
    <source>
        <dbReference type="Pfam" id="PF12698"/>
    </source>
</evidence>
<keyword evidence="5 6" id="KW-0472">Membrane</keyword>
<dbReference type="InterPro" id="IPR051449">
    <property type="entry name" value="ABC-2_transporter_component"/>
</dbReference>
<evidence type="ECO:0000313" key="8">
    <source>
        <dbReference type="EMBL" id="PRY16803.1"/>
    </source>
</evidence>
<evidence type="ECO:0000256" key="1">
    <source>
        <dbReference type="ARBA" id="ARBA00004651"/>
    </source>
</evidence>
<dbReference type="PANTHER" id="PTHR30294">
    <property type="entry name" value="MEMBRANE COMPONENT OF ABC TRANSPORTER YHHJ-RELATED"/>
    <property type="match status" value="1"/>
</dbReference>
<dbReference type="Pfam" id="PF12698">
    <property type="entry name" value="ABC2_membrane_3"/>
    <property type="match status" value="1"/>
</dbReference>
<keyword evidence="9" id="KW-1185">Reference proteome</keyword>
<evidence type="ECO:0000256" key="4">
    <source>
        <dbReference type="ARBA" id="ARBA00022989"/>
    </source>
</evidence>
<feature type="transmembrane region" description="Helical" evidence="6">
    <location>
        <begin position="221"/>
        <end position="245"/>
    </location>
</feature>
<dbReference type="InterPro" id="IPR013525">
    <property type="entry name" value="ABC2_TM"/>
</dbReference>
<feature type="transmembrane region" description="Helical" evidence="6">
    <location>
        <begin position="302"/>
        <end position="323"/>
    </location>
</feature>
<feature type="transmembrane region" description="Helical" evidence="6">
    <location>
        <begin position="257"/>
        <end position="281"/>
    </location>
</feature>
<sequence length="391" mass="41695">MRGQWWIIARREMTERLRDKGFIFSTLFLFLIVAAAAVLPGVFSGGTNDYDVAVTSDSRPLVATALASEDRDDRVHLKDTADVAAAEAAVRAGDVDAAVVVDSGAASIVGDRTVGDTLTSILTNRVVNAQTVLGFEAVGVDRADVERVLALPPPATRLLAPDAVDPLTVYLLGLAFAIIFFQIVIIFGYSIAQSVVQEKQTRVIELLVTTVPVRQLLIGKILGNGILAFGQVLLLVGAGVGALAAAQPDLLSSIPGIPTAAVWFLVFFLFGFAMLSCLWAAAGAMASRLEDLQSTATPVQMFVMLPFFATFFTNDPGTLQTVLSYVPLTSPMTMPKRVVQGDVALWEPLVSLGIIALTAVLFVSVARRLYENSLLQTGRSLGLKSAWRKAA</sequence>
<comment type="caution">
    <text evidence="8">The sequence shown here is derived from an EMBL/GenBank/DDBJ whole genome shotgun (WGS) entry which is preliminary data.</text>
</comment>
<proteinExistence type="predicted"/>
<dbReference type="GO" id="GO:0140359">
    <property type="term" value="F:ABC-type transporter activity"/>
    <property type="evidence" value="ECO:0007669"/>
    <property type="project" value="InterPro"/>
</dbReference>
<feature type="transmembrane region" description="Helical" evidence="6">
    <location>
        <begin position="343"/>
        <end position="366"/>
    </location>
</feature>
<keyword evidence="3 6" id="KW-0812">Transmembrane</keyword>
<dbReference type="Proteomes" id="UP000238083">
    <property type="component" value="Unassembled WGS sequence"/>
</dbReference>
<feature type="transmembrane region" description="Helical" evidence="6">
    <location>
        <begin position="167"/>
        <end position="192"/>
    </location>
</feature>
<accession>A0A2T0R6N0</accession>
<feature type="transmembrane region" description="Helical" evidence="6">
    <location>
        <begin position="21"/>
        <end position="43"/>
    </location>
</feature>
<keyword evidence="4 6" id="KW-1133">Transmembrane helix</keyword>
<evidence type="ECO:0000256" key="6">
    <source>
        <dbReference type="SAM" id="Phobius"/>
    </source>
</evidence>
<dbReference type="AlphaFoldDB" id="A0A2T0R6N0"/>
<organism evidence="8 9">
    <name type="scientific">Kineococcus rhizosphaerae</name>
    <dbReference type="NCBI Taxonomy" id="559628"/>
    <lineage>
        <taxon>Bacteria</taxon>
        <taxon>Bacillati</taxon>
        <taxon>Actinomycetota</taxon>
        <taxon>Actinomycetes</taxon>
        <taxon>Kineosporiales</taxon>
        <taxon>Kineosporiaceae</taxon>
        <taxon>Kineococcus</taxon>
    </lineage>
</organism>
<dbReference type="RefSeq" id="WP_106209031.1">
    <property type="nucleotide sequence ID" value="NZ_PVZF01000003.1"/>
</dbReference>
<evidence type="ECO:0000256" key="5">
    <source>
        <dbReference type="ARBA" id="ARBA00023136"/>
    </source>
</evidence>
<dbReference type="GO" id="GO:0005886">
    <property type="term" value="C:plasma membrane"/>
    <property type="evidence" value="ECO:0007669"/>
    <property type="project" value="UniProtKB-SubCell"/>
</dbReference>
<evidence type="ECO:0000256" key="2">
    <source>
        <dbReference type="ARBA" id="ARBA00022475"/>
    </source>
</evidence>
<comment type="subcellular location">
    <subcellularLocation>
        <location evidence="1">Cell membrane</location>
        <topology evidence="1">Multi-pass membrane protein</topology>
    </subcellularLocation>
</comment>
<dbReference type="EMBL" id="PVZF01000003">
    <property type="protein sequence ID" value="PRY16803.1"/>
    <property type="molecule type" value="Genomic_DNA"/>
</dbReference>
<name>A0A2T0R6N0_9ACTN</name>
<reference evidence="8 9" key="1">
    <citation type="submission" date="2018-03" db="EMBL/GenBank/DDBJ databases">
        <title>Genomic Encyclopedia of Archaeal and Bacterial Type Strains, Phase II (KMG-II): from individual species to whole genera.</title>
        <authorList>
            <person name="Goeker M."/>
        </authorList>
    </citation>
    <scope>NUCLEOTIDE SEQUENCE [LARGE SCALE GENOMIC DNA]</scope>
    <source>
        <strain evidence="8 9">DSM 19711</strain>
    </source>
</reference>
<evidence type="ECO:0000256" key="3">
    <source>
        <dbReference type="ARBA" id="ARBA00022692"/>
    </source>
</evidence>